<dbReference type="InterPro" id="IPR039426">
    <property type="entry name" value="TonB-dep_rcpt-like"/>
</dbReference>
<keyword evidence="3 7" id="KW-1134">Transmembrane beta strand</keyword>
<evidence type="ECO:0000256" key="7">
    <source>
        <dbReference type="PROSITE-ProRule" id="PRU01360"/>
    </source>
</evidence>
<organism evidence="9 10">
    <name type="scientific">Segatella baroniae F0067</name>
    <dbReference type="NCBI Taxonomy" id="1115809"/>
    <lineage>
        <taxon>Bacteria</taxon>
        <taxon>Pseudomonadati</taxon>
        <taxon>Bacteroidota</taxon>
        <taxon>Bacteroidia</taxon>
        <taxon>Bacteroidales</taxon>
        <taxon>Prevotellaceae</taxon>
        <taxon>Segatella</taxon>
    </lineage>
</organism>
<sequence length="1036" mass="115305">MIYLNMKRGTFILLFVLTQSVMLFAQKKTVSGNVVDKNGNPIELATVRLKDNTAYTSTNASGAYSIAVSKGDTLYYSMLGYETQRKIVGKSDRMDVIMYESKDVTLADLVVTGYSKQERRDLTGAVSSVKLADDISFQSIDQMLQGKAPGVFMSTSSGALGSANVLTIRGISSIMGDNNPLYVIDGVPIYGTDRSSNSTDISGGAISATSMTGMQTGGGSLQYNTELKYSFEKNPLATLNPDDIESIEILKDAFATAIYGSRGASGVILITTKKGSKERPRININYTLGIDQPLGKLKLLNGKQYSQIYSNYFSGLNFPLGHDTDWLNAVTRTAVSHNVSASFSGGSQKTTYFLSLAASNNQSYVINNDMQRYSARLNLNTKLTPKLDLAVNVSISRLNNNALQAPEIYAAAIKKAPNLPIYDEDGKYHYGFAPNSKGDPETYNPVAQAYINDEGSEDTRVIGNTYLEWHPLSWLTWRTELGTDMYNVFSSIRKGDLPEHVKGVAGNQAQETTKLNLKYVITNTLNINKIIGNHFIQGVFGQSYEYVRDRINSVAGTNFFSPDLIGVGAAQSKRVISAYSVKSALFSAFARLNYQWKMKYMLGLTYRVDGSSRFNRNHRYLGTPSASIGWRLSNEQFFREAFPFINQAKLRSSFGLSSKDGNNSYYGAQATYKLNTLTTYGGLNYLQMSQPGNENLNWEHTFTWNAGLDVEALKSRLKLTLDYYYKKTTNMLFSSNLPLYTGYTKENQNIADMMNTGFDLQIISDNIISKNFQWQTIFNISSATNKILKLNFEGNQLDELNSSFKYYQEGKAAAQWYLHRWGGVDPESGNPLWVYADGTVSTVPPASQNATSQLNKFVYGTAMPTVYGSITNSFSYRNFELDIFFNYALGSHMMNSTRATLLTYTQEANNLSSEIMKLWQLPGQKTDIPKLKNTSIIGAYDYTTSITSSRFLENNSYLRLKTLTLAYRFPQTWLKRSKLCRQLRLYITATNLFTLTKYSGLDPEVSAFGSSATLSGYDNSTMPSSRSMQFGLSATF</sequence>
<feature type="domain" description="TonB-dependent receptor plug" evidence="8">
    <location>
        <begin position="120"/>
        <end position="267"/>
    </location>
</feature>
<dbReference type="InterPro" id="IPR036942">
    <property type="entry name" value="Beta-barrel_TonB_sf"/>
</dbReference>
<evidence type="ECO:0000256" key="3">
    <source>
        <dbReference type="ARBA" id="ARBA00022452"/>
    </source>
</evidence>
<keyword evidence="2 7" id="KW-0813">Transport</keyword>
<dbReference type="Gene3D" id="2.40.170.20">
    <property type="entry name" value="TonB-dependent receptor, beta-barrel domain"/>
    <property type="match status" value="1"/>
</dbReference>
<evidence type="ECO:0000256" key="5">
    <source>
        <dbReference type="ARBA" id="ARBA00023136"/>
    </source>
</evidence>
<dbReference type="PATRIC" id="fig|1115809.3.peg.2179"/>
<evidence type="ECO:0000256" key="1">
    <source>
        <dbReference type="ARBA" id="ARBA00004571"/>
    </source>
</evidence>
<reference evidence="9 10" key="1">
    <citation type="submission" date="2013-08" db="EMBL/GenBank/DDBJ databases">
        <authorList>
            <person name="Durkin A.S."/>
            <person name="Haft D.R."/>
            <person name="McCorrison J."/>
            <person name="Torralba M."/>
            <person name="Gillis M."/>
            <person name="Haft D.H."/>
            <person name="Methe B."/>
            <person name="Sutton G."/>
            <person name="Nelson K.E."/>
        </authorList>
    </citation>
    <scope>NUCLEOTIDE SEQUENCE [LARGE SCALE GENOMIC DNA]</scope>
    <source>
        <strain evidence="9 10">F0067</strain>
    </source>
</reference>
<dbReference type="EMBL" id="AWEY01000038">
    <property type="protein sequence ID" value="ERK38538.1"/>
    <property type="molecule type" value="Genomic_DNA"/>
</dbReference>
<keyword evidence="5 7" id="KW-0472">Membrane</keyword>
<dbReference type="SUPFAM" id="SSF49464">
    <property type="entry name" value="Carboxypeptidase regulatory domain-like"/>
    <property type="match status" value="1"/>
</dbReference>
<dbReference type="InterPro" id="IPR037066">
    <property type="entry name" value="Plug_dom_sf"/>
</dbReference>
<dbReference type="InterPro" id="IPR023997">
    <property type="entry name" value="TonB-dep_OMP_SusC/RagA_CS"/>
</dbReference>
<evidence type="ECO:0000313" key="9">
    <source>
        <dbReference type="EMBL" id="ERK38538.1"/>
    </source>
</evidence>
<gene>
    <name evidence="9" type="ORF">HMPREF9135_1409</name>
</gene>
<name>U2QB59_9BACT</name>
<keyword evidence="6 7" id="KW-0998">Cell outer membrane</keyword>
<evidence type="ECO:0000256" key="2">
    <source>
        <dbReference type="ARBA" id="ARBA00022448"/>
    </source>
</evidence>
<protein>
    <submittedName>
        <fullName evidence="9">TonB-linked outer membrane protein, SusC/RagA family</fullName>
    </submittedName>
</protein>
<dbReference type="AlphaFoldDB" id="U2QB59"/>
<dbReference type="InterPro" id="IPR023996">
    <property type="entry name" value="TonB-dep_OMP_SusC/RagA"/>
</dbReference>
<accession>U2QB59</accession>
<dbReference type="InterPro" id="IPR012910">
    <property type="entry name" value="Plug_dom"/>
</dbReference>
<dbReference type="Pfam" id="PF07715">
    <property type="entry name" value="Plug"/>
    <property type="match status" value="1"/>
</dbReference>
<proteinExistence type="inferred from homology"/>
<evidence type="ECO:0000256" key="4">
    <source>
        <dbReference type="ARBA" id="ARBA00022692"/>
    </source>
</evidence>
<dbReference type="Gene3D" id="2.170.130.10">
    <property type="entry name" value="TonB-dependent receptor, plug domain"/>
    <property type="match status" value="1"/>
</dbReference>
<dbReference type="SUPFAM" id="SSF56935">
    <property type="entry name" value="Porins"/>
    <property type="match status" value="1"/>
</dbReference>
<keyword evidence="4 7" id="KW-0812">Transmembrane</keyword>
<comment type="caution">
    <text evidence="9">The sequence shown here is derived from an EMBL/GenBank/DDBJ whole genome shotgun (WGS) entry which is preliminary data.</text>
</comment>
<dbReference type="GO" id="GO:0009279">
    <property type="term" value="C:cell outer membrane"/>
    <property type="evidence" value="ECO:0007669"/>
    <property type="project" value="UniProtKB-SubCell"/>
</dbReference>
<evidence type="ECO:0000313" key="10">
    <source>
        <dbReference type="Proteomes" id="UP000016648"/>
    </source>
</evidence>
<comment type="subcellular location">
    <subcellularLocation>
        <location evidence="1 7">Cell outer membrane</location>
        <topology evidence="1 7">Multi-pass membrane protein</topology>
    </subcellularLocation>
</comment>
<dbReference type="Gene3D" id="2.60.40.1120">
    <property type="entry name" value="Carboxypeptidase-like, regulatory domain"/>
    <property type="match status" value="1"/>
</dbReference>
<dbReference type="Proteomes" id="UP000016648">
    <property type="component" value="Unassembled WGS sequence"/>
</dbReference>
<keyword evidence="10" id="KW-1185">Reference proteome</keyword>
<dbReference type="InterPro" id="IPR008969">
    <property type="entry name" value="CarboxyPept-like_regulatory"/>
</dbReference>
<dbReference type="PROSITE" id="PS52016">
    <property type="entry name" value="TONB_DEPENDENT_REC_3"/>
    <property type="match status" value="1"/>
</dbReference>
<dbReference type="Pfam" id="PF13715">
    <property type="entry name" value="CarbopepD_reg_2"/>
    <property type="match status" value="1"/>
</dbReference>
<comment type="similarity">
    <text evidence="7">Belongs to the TonB-dependent receptor family.</text>
</comment>
<evidence type="ECO:0000256" key="6">
    <source>
        <dbReference type="ARBA" id="ARBA00023237"/>
    </source>
</evidence>
<dbReference type="NCBIfam" id="TIGR04056">
    <property type="entry name" value="OMP_RagA_SusC"/>
    <property type="match status" value="1"/>
</dbReference>
<evidence type="ECO:0000259" key="8">
    <source>
        <dbReference type="Pfam" id="PF07715"/>
    </source>
</evidence>
<dbReference type="NCBIfam" id="TIGR04057">
    <property type="entry name" value="SusC_RagA_signa"/>
    <property type="match status" value="1"/>
</dbReference>